<dbReference type="WBParaSite" id="nRc.2.0.1.t22274-RA">
    <property type="protein sequence ID" value="nRc.2.0.1.t22274-RA"/>
    <property type="gene ID" value="nRc.2.0.1.g22274"/>
</dbReference>
<sequence length="87" mass="9578">MTFPSSSGGDDVKLRELESSIGSGSNNTGIACFSSVEDLLKSCATKLKTRLHTSRQRLKLAQPTFHAKLKTSRKEYDMNSSAIREKV</sequence>
<dbReference type="Proteomes" id="UP000887565">
    <property type="component" value="Unplaced"/>
</dbReference>
<evidence type="ECO:0000313" key="1">
    <source>
        <dbReference type="Proteomes" id="UP000887565"/>
    </source>
</evidence>
<proteinExistence type="predicted"/>
<reference evidence="2" key="1">
    <citation type="submission" date="2022-11" db="UniProtKB">
        <authorList>
            <consortium name="WormBaseParasite"/>
        </authorList>
    </citation>
    <scope>IDENTIFICATION</scope>
</reference>
<accession>A0A915J943</accession>
<organism evidence="1 2">
    <name type="scientific">Romanomermis culicivorax</name>
    <name type="common">Nematode worm</name>
    <dbReference type="NCBI Taxonomy" id="13658"/>
    <lineage>
        <taxon>Eukaryota</taxon>
        <taxon>Metazoa</taxon>
        <taxon>Ecdysozoa</taxon>
        <taxon>Nematoda</taxon>
        <taxon>Enoplea</taxon>
        <taxon>Dorylaimia</taxon>
        <taxon>Mermithida</taxon>
        <taxon>Mermithoidea</taxon>
        <taxon>Mermithidae</taxon>
        <taxon>Romanomermis</taxon>
    </lineage>
</organism>
<protein>
    <submittedName>
        <fullName evidence="2">Uncharacterized protein</fullName>
    </submittedName>
</protein>
<keyword evidence="1" id="KW-1185">Reference proteome</keyword>
<name>A0A915J943_ROMCU</name>
<dbReference type="AlphaFoldDB" id="A0A915J943"/>
<evidence type="ECO:0000313" key="2">
    <source>
        <dbReference type="WBParaSite" id="nRc.2.0.1.t22274-RA"/>
    </source>
</evidence>